<proteinExistence type="predicted"/>
<reference evidence="1 2" key="2">
    <citation type="journal article" date="2014" name="J. Virol.">
        <title>Rooting the phylogenetic tree of middle East respiratory syndrome coronavirus by characterization of a conspecific virus from an African bat.</title>
        <authorList>
            <person name="Corman V.M."/>
            <person name="Ithete N.L."/>
            <person name="Richards L.R."/>
            <person name="Schoeman M.C."/>
            <person name="Preiser W."/>
            <person name="Drosten C."/>
            <person name="Drexler J.F."/>
        </authorList>
    </citation>
    <scope>NUCLEOTIDE SEQUENCE [LARGE SCALE GENOMIC DNA]</scope>
    <source>
        <strain evidence="1">Neoromicia/PML-PHE1/RSA/2011</strain>
    </source>
</reference>
<organism evidence="1 2">
    <name type="scientific">Coronavirus Neoromicia/PML-PHE1/RSA/2011</name>
    <dbReference type="NCBI Taxonomy" id="1368314"/>
    <lineage>
        <taxon>Viruses</taxon>
        <taxon>Riboviria</taxon>
        <taxon>Orthornavirae</taxon>
        <taxon>Pisuviricota</taxon>
        <taxon>Pisoniviricetes</taxon>
        <taxon>Nidovirales</taxon>
        <taxon>Cornidovirineae</taxon>
        <taxon>Coronaviridae</taxon>
        <taxon>Orthocoronavirinae</taxon>
        <taxon>Betacoronavirus</taxon>
        <taxon>Merbecovirus</taxon>
        <taxon>Betacoronavirus cameli</taxon>
        <taxon>Middle East respiratory syndrome-related coronavirus</taxon>
    </lineage>
</organism>
<evidence type="ECO:0000313" key="2">
    <source>
        <dbReference type="Proteomes" id="UP000145931"/>
    </source>
</evidence>
<protein>
    <submittedName>
        <fullName evidence="1">ORF3 protein</fullName>
    </submittedName>
</protein>
<evidence type="ECO:0000313" key="1">
    <source>
        <dbReference type="EMBL" id="AGY29651.2"/>
    </source>
</evidence>
<accession>U5NJP4</accession>
<reference evidence="1 2" key="1">
    <citation type="journal article" date="2013" name="Emerg. Infect. Dis.">
        <title>Close relative of human middle East respiratory syndrome coronavirus in bat, South Africa.</title>
        <authorList>
            <person name="Ithete N.L."/>
            <person name="Stoffberg S."/>
            <person name="Corman V.M."/>
            <person name="Cottontail V.M."/>
            <person name="Richards L.R."/>
            <person name="Schoeman M.C."/>
            <person name="Drosten C."/>
            <person name="Drexler J.F."/>
            <person name="Preiser W."/>
        </authorList>
    </citation>
    <scope>NUCLEOTIDE SEQUENCE [LARGE SCALE GENOMIC DNA]</scope>
    <source>
        <strain evidence="1">Neoromicia/PML-PHE1/RSA/2011</strain>
    </source>
</reference>
<name>U5NJP4_MERS</name>
<dbReference type="Proteomes" id="UP000145931">
    <property type="component" value="Segment"/>
</dbReference>
<dbReference type="EMBL" id="KC869678">
    <property type="protein sequence ID" value="AGY29651.2"/>
    <property type="molecule type" value="Genomic_RNA"/>
</dbReference>
<sequence>MRVQRPPTLLLVVTLSLLANAFSKPFYVPEHCQNYSGRMLRACIRTAQTDTVGLYTNLRIDFPSTESTDTESVTVDRGSFSTHDDISEFVTSVNLFDVGYTVN</sequence>
<gene>
    <name evidence="1" type="primary">ORF3</name>
</gene>